<dbReference type="PANTHER" id="PTHR30589:SF0">
    <property type="entry name" value="PHOSPHATIDYLGLYCEROL--PROLIPOPROTEIN DIACYLGLYCERYL TRANSFERASE"/>
    <property type="match status" value="1"/>
</dbReference>
<dbReference type="PANTHER" id="PTHR30589">
    <property type="entry name" value="PROLIPOPROTEIN DIACYLGLYCERYL TRANSFERASE"/>
    <property type="match status" value="1"/>
</dbReference>
<comment type="caution">
    <text evidence="8">The sequence shown here is derived from an EMBL/GenBank/DDBJ whole genome shotgun (WGS) entry which is preliminary data.</text>
</comment>
<gene>
    <name evidence="7" type="primary">lgt</name>
    <name evidence="8" type="ORF">C7Y72_15965</name>
</gene>
<evidence type="ECO:0000256" key="2">
    <source>
        <dbReference type="ARBA" id="ARBA00022475"/>
    </source>
</evidence>
<feature type="transmembrane region" description="Helical" evidence="7">
    <location>
        <begin position="216"/>
        <end position="242"/>
    </location>
</feature>
<reference evidence="8 9" key="1">
    <citation type="submission" date="2018-03" db="EMBL/GenBank/DDBJ databases">
        <title>Aquarubrobacter algicola gen. nov., sp. nov., a novel actinobacterium isolated from shallow eutrophic lake during the end of cyanobacterial harmful algal blooms.</title>
        <authorList>
            <person name="Chun S.J."/>
        </authorList>
    </citation>
    <scope>NUCLEOTIDE SEQUENCE [LARGE SCALE GENOMIC DNA]</scope>
    <source>
        <strain evidence="8 9">Seoho-28</strain>
    </source>
</reference>
<comment type="pathway">
    <text evidence="7">Protein modification; lipoprotein biosynthesis (diacylglyceryl transfer).</text>
</comment>
<dbReference type="RefSeq" id="WP_107570175.1">
    <property type="nucleotide sequence ID" value="NZ_PYYB01000002.1"/>
</dbReference>
<protein>
    <recommendedName>
        <fullName evidence="7">Phosphatidylglycerol--prolipoprotein diacylglyceryl transferase</fullName>
        <ecNumber evidence="7">2.5.1.145</ecNumber>
    </recommendedName>
</protein>
<keyword evidence="9" id="KW-1185">Reference proteome</keyword>
<evidence type="ECO:0000256" key="6">
    <source>
        <dbReference type="ARBA" id="ARBA00023136"/>
    </source>
</evidence>
<comment type="similarity">
    <text evidence="1 7">Belongs to the Lgt family.</text>
</comment>
<evidence type="ECO:0000256" key="7">
    <source>
        <dbReference type="HAMAP-Rule" id="MF_01147"/>
    </source>
</evidence>
<sequence>MQPEIDLLGLPLKTFGLMFALGFLAAGAVLSRRLKETGQPVDWAYELIFVALAGGLIGSRLAWVFQNWDEASDDLVDALFGGSGLVWYGGAIGGALFVCAWAWRRGVLNLSLLDLCAPALALGYAIGRIGCQISGDGDYGQPTDLPWGMPYPDGTVPTTDDVHPTPIYETVTMGLLAWALWTLRDRVRPGVIFALYLLVGGLERFLVEFIRRNDSVLLGLTTAQVESFVMMVAGLVWIVVLLRGGGLRAAGGGAAAGARPRPATT</sequence>
<feature type="transmembrane region" description="Helical" evidence="7">
    <location>
        <begin position="190"/>
        <end position="210"/>
    </location>
</feature>
<dbReference type="HAMAP" id="MF_01147">
    <property type="entry name" value="Lgt"/>
    <property type="match status" value="1"/>
</dbReference>
<feature type="binding site" evidence="7">
    <location>
        <position position="128"/>
    </location>
    <ligand>
        <name>a 1,2-diacyl-sn-glycero-3-phospho-(1'-sn-glycerol)</name>
        <dbReference type="ChEBI" id="CHEBI:64716"/>
    </ligand>
</feature>
<dbReference type="GO" id="GO:0005886">
    <property type="term" value="C:plasma membrane"/>
    <property type="evidence" value="ECO:0007669"/>
    <property type="project" value="UniProtKB-SubCell"/>
</dbReference>
<comment type="subcellular location">
    <subcellularLocation>
        <location evidence="7">Cell membrane</location>
        <topology evidence="7">Multi-pass membrane protein</topology>
    </subcellularLocation>
</comment>
<keyword evidence="3 7" id="KW-0808">Transferase</keyword>
<evidence type="ECO:0000256" key="5">
    <source>
        <dbReference type="ARBA" id="ARBA00022989"/>
    </source>
</evidence>
<dbReference type="OrthoDB" id="871140at2"/>
<proteinExistence type="inferred from homology"/>
<dbReference type="AlphaFoldDB" id="A0A2T4UF99"/>
<organism evidence="8 9">
    <name type="scientific">Paraconexibacter algicola</name>
    <dbReference type="NCBI Taxonomy" id="2133960"/>
    <lineage>
        <taxon>Bacteria</taxon>
        <taxon>Bacillati</taxon>
        <taxon>Actinomycetota</taxon>
        <taxon>Thermoleophilia</taxon>
        <taxon>Solirubrobacterales</taxon>
        <taxon>Paraconexibacteraceae</taxon>
        <taxon>Paraconexibacter</taxon>
    </lineage>
</organism>
<evidence type="ECO:0000313" key="9">
    <source>
        <dbReference type="Proteomes" id="UP000240739"/>
    </source>
</evidence>
<keyword evidence="6 7" id="KW-0472">Membrane</keyword>
<dbReference type="EC" id="2.5.1.145" evidence="7"/>
<dbReference type="EMBL" id="PYYB01000002">
    <property type="protein sequence ID" value="PTL56456.1"/>
    <property type="molecule type" value="Genomic_DNA"/>
</dbReference>
<dbReference type="GO" id="GO:0042158">
    <property type="term" value="P:lipoprotein biosynthetic process"/>
    <property type="evidence" value="ECO:0007669"/>
    <property type="project" value="UniProtKB-UniRule"/>
</dbReference>
<feature type="transmembrane region" description="Helical" evidence="7">
    <location>
        <begin position="12"/>
        <end position="31"/>
    </location>
</feature>
<keyword evidence="5 7" id="KW-1133">Transmembrane helix</keyword>
<comment type="function">
    <text evidence="7">Catalyzes the transfer of the diacylglyceryl group from phosphatidylglycerol to the sulfhydryl group of the N-terminal cysteine of a prolipoprotein, the first step in the formation of mature lipoproteins.</text>
</comment>
<evidence type="ECO:0000256" key="3">
    <source>
        <dbReference type="ARBA" id="ARBA00022679"/>
    </source>
</evidence>
<keyword evidence="4 7" id="KW-0812">Transmembrane</keyword>
<dbReference type="Proteomes" id="UP000240739">
    <property type="component" value="Unassembled WGS sequence"/>
</dbReference>
<dbReference type="GO" id="GO:0008961">
    <property type="term" value="F:phosphatidylglycerol-prolipoprotein diacylglyceryl transferase activity"/>
    <property type="evidence" value="ECO:0007669"/>
    <property type="project" value="UniProtKB-UniRule"/>
</dbReference>
<keyword evidence="2 7" id="KW-1003">Cell membrane</keyword>
<dbReference type="UniPathway" id="UPA00664"/>
<evidence type="ECO:0000256" key="1">
    <source>
        <dbReference type="ARBA" id="ARBA00007150"/>
    </source>
</evidence>
<evidence type="ECO:0000313" key="8">
    <source>
        <dbReference type="EMBL" id="PTL56456.1"/>
    </source>
</evidence>
<accession>A0A2T4UF99</accession>
<dbReference type="Pfam" id="PF01790">
    <property type="entry name" value="LGT"/>
    <property type="match status" value="1"/>
</dbReference>
<comment type="catalytic activity">
    <reaction evidence="7">
        <text>L-cysteinyl-[prolipoprotein] + a 1,2-diacyl-sn-glycero-3-phospho-(1'-sn-glycerol) = an S-1,2-diacyl-sn-glyceryl-L-cysteinyl-[prolipoprotein] + sn-glycerol 1-phosphate + H(+)</text>
        <dbReference type="Rhea" id="RHEA:56712"/>
        <dbReference type="Rhea" id="RHEA-COMP:14679"/>
        <dbReference type="Rhea" id="RHEA-COMP:14680"/>
        <dbReference type="ChEBI" id="CHEBI:15378"/>
        <dbReference type="ChEBI" id="CHEBI:29950"/>
        <dbReference type="ChEBI" id="CHEBI:57685"/>
        <dbReference type="ChEBI" id="CHEBI:64716"/>
        <dbReference type="ChEBI" id="CHEBI:140658"/>
        <dbReference type="EC" id="2.5.1.145"/>
    </reaction>
</comment>
<dbReference type="InterPro" id="IPR001640">
    <property type="entry name" value="Lgt"/>
</dbReference>
<evidence type="ECO:0000256" key="4">
    <source>
        <dbReference type="ARBA" id="ARBA00022692"/>
    </source>
</evidence>
<feature type="transmembrane region" description="Helical" evidence="7">
    <location>
        <begin position="43"/>
        <end position="65"/>
    </location>
</feature>
<feature type="transmembrane region" description="Helical" evidence="7">
    <location>
        <begin position="85"/>
        <end position="103"/>
    </location>
</feature>
<name>A0A2T4UF99_9ACTN</name>